<comment type="similarity">
    <text evidence="1 4 7">Belongs to the aldehyde dehydrogenase family.</text>
</comment>
<dbReference type="InParanoid" id="A0A409VX31"/>
<evidence type="ECO:0000256" key="7">
    <source>
        <dbReference type="RuleBase" id="RU003345"/>
    </source>
</evidence>
<keyword evidence="10" id="KW-1185">Reference proteome</keyword>
<dbReference type="InterPro" id="IPR016162">
    <property type="entry name" value="Ald_DH_N"/>
</dbReference>
<dbReference type="Gene3D" id="3.40.605.10">
    <property type="entry name" value="Aldehyde Dehydrogenase, Chain A, domain 1"/>
    <property type="match status" value="1"/>
</dbReference>
<dbReference type="GO" id="GO:0004029">
    <property type="term" value="F:aldehyde dehydrogenase (NAD+) activity"/>
    <property type="evidence" value="ECO:0007669"/>
    <property type="project" value="TreeGrafter"/>
</dbReference>
<dbReference type="InterPro" id="IPR012394">
    <property type="entry name" value="Aldehyde_DH_NAD(P)"/>
</dbReference>
<sequence length="523" mass="57649">MTTLKYTPIEEIEGIRNELRAGFASEKMKPVAYRKYQLQKLMYMVKDNMNKFEETLKSDLGRPNLESRFMELIPSITEALVQYKNVDKWSKPTKPPFNFNFFAMKPLIRKEPKGTILIIAPFNYPVWLLLSPLAGALAAGNTVLLKPSESTPATSALLEEVVGKYLDKDVVRVVNGAVPETTKLLELQWDHTICTNNFGFLLITAGGPKVAKIVATAAAKHLTPVTLELGGKSPVIVDSSCDLKTTAKRLLWGKTVNAGQTCVAPDYVLVPRDFQDTLINALKEVYEEFYPDASLRASAPEAYSRIVTPQATNRIAGLLENTQGTVVIGGEVDKANKYIAPTIVKDVKPGDSLMSEEIFGPILPIVPVDNIEEAIKFVNERDHPLALYVFSQDNQVKTKVFDKTQSGAAIANEVVIHTGADGLPFGGVGPSGYGMHTGIYSFEMFTHLRSSLDSPSWVDAVIKFRYPPYTKAKTDATMRLMGSLPARPTGPPVAGQKWWGKWFIVAFAVALAGGLTQKWKRLH</sequence>
<dbReference type="EMBL" id="NHTK01005940">
    <property type="protein sequence ID" value="PPQ70793.1"/>
    <property type="molecule type" value="Genomic_DNA"/>
</dbReference>
<dbReference type="AlphaFoldDB" id="A0A409VX31"/>
<dbReference type="GO" id="GO:0006081">
    <property type="term" value="P:aldehyde metabolic process"/>
    <property type="evidence" value="ECO:0007669"/>
    <property type="project" value="InterPro"/>
</dbReference>
<feature type="active site" evidence="5">
    <location>
        <position position="262"/>
    </location>
</feature>
<dbReference type="PANTHER" id="PTHR43570:SF16">
    <property type="entry name" value="ALDEHYDE DEHYDROGENASE TYPE III, ISOFORM Q"/>
    <property type="match status" value="1"/>
</dbReference>
<evidence type="ECO:0000256" key="2">
    <source>
        <dbReference type="ARBA" id="ARBA00023002"/>
    </source>
</evidence>
<name>A0A409VX31_9AGAR</name>
<reference evidence="9 10" key="1">
    <citation type="journal article" date="2018" name="Evol. Lett.">
        <title>Horizontal gene cluster transfer increased hallucinogenic mushroom diversity.</title>
        <authorList>
            <person name="Reynolds H.T."/>
            <person name="Vijayakumar V."/>
            <person name="Gluck-Thaler E."/>
            <person name="Korotkin H.B."/>
            <person name="Matheny P.B."/>
            <person name="Slot J.C."/>
        </authorList>
    </citation>
    <scope>NUCLEOTIDE SEQUENCE [LARGE SCALE GENOMIC DNA]</scope>
    <source>
        <strain evidence="9 10">2629</strain>
    </source>
</reference>
<evidence type="ECO:0000256" key="1">
    <source>
        <dbReference type="ARBA" id="ARBA00009986"/>
    </source>
</evidence>
<organism evidence="9 10">
    <name type="scientific">Panaeolus cyanescens</name>
    <dbReference type="NCBI Taxonomy" id="181874"/>
    <lineage>
        <taxon>Eukaryota</taxon>
        <taxon>Fungi</taxon>
        <taxon>Dikarya</taxon>
        <taxon>Basidiomycota</taxon>
        <taxon>Agaricomycotina</taxon>
        <taxon>Agaricomycetes</taxon>
        <taxon>Agaricomycetidae</taxon>
        <taxon>Agaricales</taxon>
        <taxon>Agaricineae</taxon>
        <taxon>Galeropsidaceae</taxon>
        <taxon>Panaeolus</taxon>
    </lineage>
</organism>
<dbReference type="Gene3D" id="3.40.309.10">
    <property type="entry name" value="Aldehyde Dehydrogenase, Chain A, domain 2"/>
    <property type="match status" value="1"/>
</dbReference>
<evidence type="ECO:0000256" key="6">
    <source>
        <dbReference type="PROSITE-ProRule" id="PRU10007"/>
    </source>
</evidence>
<dbReference type="Proteomes" id="UP000284842">
    <property type="component" value="Unassembled WGS sequence"/>
</dbReference>
<dbReference type="SUPFAM" id="SSF53720">
    <property type="entry name" value="ALDH-like"/>
    <property type="match status" value="1"/>
</dbReference>
<evidence type="ECO:0000259" key="8">
    <source>
        <dbReference type="Pfam" id="PF00171"/>
    </source>
</evidence>
<dbReference type="STRING" id="181874.A0A409VX31"/>
<dbReference type="InterPro" id="IPR029510">
    <property type="entry name" value="Ald_DH_CS_GLU"/>
</dbReference>
<dbReference type="OrthoDB" id="440325at2759"/>
<dbReference type="PROSITE" id="PS00687">
    <property type="entry name" value="ALDEHYDE_DEHYDR_GLU"/>
    <property type="match status" value="1"/>
</dbReference>
<protein>
    <recommendedName>
        <fullName evidence="4">Aldehyde dehydrogenase</fullName>
    </recommendedName>
</protein>
<evidence type="ECO:0000256" key="5">
    <source>
        <dbReference type="PIRSR" id="PIRSR036492-1"/>
    </source>
</evidence>
<keyword evidence="3" id="KW-0520">NAD</keyword>
<evidence type="ECO:0000313" key="10">
    <source>
        <dbReference type="Proteomes" id="UP000284842"/>
    </source>
</evidence>
<gene>
    <name evidence="9" type="ORF">CVT24_001074</name>
</gene>
<dbReference type="PANTHER" id="PTHR43570">
    <property type="entry name" value="ALDEHYDE DEHYDROGENASE"/>
    <property type="match status" value="1"/>
</dbReference>
<feature type="domain" description="Aldehyde dehydrogenase" evidence="8">
    <location>
        <begin position="18"/>
        <end position="449"/>
    </location>
</feature>
<keyword evidence="2 4" id="KW-0560">Oxidoreductase</keyword>
<dbReference type="FunFam" id="3.40.605.10:FF:000004">
    <property type="entry name" value="Aldehyde dehydrogenase"/>
    <property type="match status" value="1"/>
</dbReference>
<dbReference type="CDD" id="cd07135">
    <property type="entry name" value="ALDH_F14-YMR110C"/>
    <property type="match status" value="1"/>
</dbReference>
<dbReference type="InterPro" id="IPR015590">
    <property type="entry name" value="Aldehyde_DH_dom"/>
</dbReference>
<dbReference type="GO" id="GO:0005737">
    <property type="term" value="C:cytoplasm"/>
    <property type="evidence" value="ECO:0007669"/>
    <property type="project" value="TreeGrafter"/>
</dbReference>
<evidence type="ECO:0000256" key="3">
    <source>
        <dbReference type="ARBA" id="ARBA00023027"/>
    </source>
</evidence>
<dbReference type="InterPro" id="IPR016161">
    <property type="entry name" value="Ald_DH/histidinol_DH"/>
</dbReference>
<evidence type="ECO:0000313" key="9">
    <source>
        <dbReference type="EMBL" id="PPQ70793.1"/>
    </source>
</evidence>
<dbReference type="Pfam" id="PF00171">
    <property type="entry name" value="Aldedh"/>
    <property type="match status" value="1"/>
</dbReference>
<accession>A0A409VX31</accession>
<evidence type="ECO:0000256" key="4">
    <source>
        <dbReference type="PIRNR" id="PIRNR036492"/>
    </source>
</evidence>
<dbReference type="InterPro" id="IPR016163">
    <property type="entry name" value="Ald_DH_C"/>
</dbReference>
<comment type="caution">
    <text evidence="9">The sequence shown here is derived from an EMBL/GenBank/DDBJ whole genome shotgun (WGS) entry which is preliminary data.</text>
</comment>
<proteinExistence type="inferred from homology"/>
<dbReference type="FunFam" id="3.40.309.10:FF:000025">
    <property type="entry name" value="Aldehyde dehydrogenase"/>
    <property type="match status" value="1"/>
</dbReference>
<dbReference type="PIRSF" id="PIRSF036492">
    <property type="entry name" value="ALDH"/>
    <property type="match status" value="1"/>
</dbReference>
<feature type="active site" evidence="5 6">
    <location>
        <position position="228"/>
    </location>
</feature>